<name>A0A7Z3FK65_AERCA</name>
<feature type="signal peptide" evidence="1">
    <location>
        <begin position="1"/>
        <end position="19"/>
    </location>
</feature>
<evidence type="ECO:0000313" key="3">
    <source>
        <dbReference type="Proteomes" id="UP000266778"/>
    </source>
</evidence>
<reference evidence="2" key="1">
    <citation type="journal article" date="2019" name="J Environ">
        <title>Genetic characterization and potential molecular dissemination mechanism of tet (31) gene in Aeromonas caviae from an oxytetracycline wastewater treatment system.</title>
        <authorList>
            <person name="Shi Y."/>
            <person name="Tian Z."/>
            <person name="Leclercq S.O."/>
            <person name="Zhang H."/>
            <person name="Yang M."/>
            <person name="Zhang Y."/>
        </authorList>
    </citation>
    <scope>NUCLEOTIDE SEQUENCE</scope>
    <source>
        <strain evidence="2">T25-39</strain>
    </source>
</reference>
<dbReference type="EMBL" id="CP025706">
    <property type="protein sequence ID" value="QLI60233.1"/>
    <property type="molecule type" value="Genomic_DNA"/>
</dbReference>
<gene>
    <name evidence="2" type="ORF">C1C91_21895</name>
</gene>
<organism evidence="2 3">
    <name type="scientific">Aeromonas caviae</name>
    <name type="common">Aeromonas punctata</name>
    <dbReference type="NCBI Taxonomy" id="648"/>
    <lineage>
        <taxon>Bacteria</taxon>
        <taxon>Pseudomonadati</taxon>
        <taxon>Pseudomonadota</taxon>
        <taxon>Gammaproteobacteria</taxon>
        <taxon>Aeromonadales</taxon>
        <taxon>Aeromonadaceae</taxon>
        <taxon>Aeromonas</taxon>
    </lineage>
</organism>
<dbReference type="Proteomes" id="UP000266778">
    <property type="component" value="Chromosome"/>
</dbReference>
<evidence type="ECO:0000313" key="2">
    <source>
        <dbReference type="EMBL" id="QLI60233.1"/>
    </source>
</evidence>
<accession>A0A7Z3FK65</accession>
<sequence>MKKWLLVVAMLIASTSANALEFRTVCNTCATDGNFLAAAKKEVGNFNGSHTVYVINFETSVAKKYSVYQSVRYNKIGDPIYSLEYDAIPLDAPMASNMVVQKRLKNDYQKFIDTSISIPAEIAPSAYSLVARPYLESQVSQYYFTTSSYGQNAVDYLSLIINIAGKLHGVRLNATVKFSDGTIANFRISGLNHIGELTFDLTDSRDKDGNKLPLDKTYLNNEYKFSGDPGTFQEFIKALDRLNVPVSFGGGSNIGPGGSSSPLKCGFEGKVYKCYFG</sequence>
<feature type="chain" id="PRO_5031559913" evidence="1">
    <location>
        <begin position="20"/>
        <end position="277"/>
    </location>
</feature>
<evidence type="ECO:0000256" key="1">
    <source>
        <dbReference type="SAM" id="SignalP"/>
    </source>
</evidence>
<dbReference type="AlphaFoldDB" id="A0A7Z3FK65"/>
<keyword evidence="1" id="KW-0732">Signal</keyword>
<proteinExistence type="predicted"/>
<protein>
    <submittedName>
        <fullName evidence="2">Uncharacterized protein</fullName>
    </submittedName>
</protein>